<sequence length="368" mass="42124">MAHATVKKLVTSTDDQTWTNKDGLILLLGRPELEGEEKVIVKLPNLYKSILATPRKVNPLLENVKDTDLWVSEKLGLGKAFQKFAEIEIPLLCSAMLPNAPEQPLRALLEWMSWVIFFDDRYDRGDFEGKPIEAAQDILETLAILDDDHPPIPVEENALRHIYQCVWKRISANAPPDERARFKLADRDYMIGLLYQDKLMGKRNTILTPEEYMSWAVNLNAKIPLYVMEHPSVKDFKELSDEIIALCNDIISSAKEIPYGEGSNIVVLLLKQGFTLQEAMDKAGEMVFQTYEKWEEALRELPTWDEEIDANVARLIQGYADACWGNLDWSYHTARYLGNDREMARATGFVSFYVKDVRKIQELAGIKK</sequence>
<dbReference type="Proteomes" id="UP000474640">
    <property type="component" value="Unassembled WGS sequence"/>
</dbReference>
<dbReference type="PANTHER" id="PTHR35201">
    <property type="entry name" value="TERPENE SYNTHASE"/>
    <property type="match status" value="1"/>
</dbReference>
<dbReference type="InterPro" id="IPR034686">
    <property type="entry name" value="Terpene_cyclase-like_2"/>
</dbReference>
<keyword evidence="3 4" id="KW-0460">Magnesium</keyword>
<evidence type="ECO:0000313" key="6">
    <source>
        <dbReference type="Proteomes" id="UP000474640"/>
    </source>
</evidence>
<dbReference type="GO" id="GO:0046872">
    <property type="term" value="F:metal ion binding"/>
    <property type="evidence" value="ECO:0007669"/>
    <property type="project" value="UniProtKB-KW"/>
</dbReference>
<comment type="caution">
    <text evidence="5">The sequence shown here is derived from an EMBL/GenBank/DDBJ whole genome shotgun (WGS) entry which is preliminary data.</text>
</comment>
<dbReference type="Pfam" id="PF19086">
    <property type="entry name" value="Terpene_syn_C_2"/>
    <property type="match status" value="1"/>
</dbReference>
<comment type="cofactor">
    <cofactor evidence="1 4">
        <name>Mg(2+)</name>
        <dbReference type="ChEBI" id="CHEBI:18420"/>
    </cofactor>
</comment>
<accession>A0A7C8VL35</accession>
<dbReference type="EMBL" id="JAABOJ010000037">
    <property type="protein sequence ID" value="KAF3275534.1"/>
    <property type="molecule type" value="Genomic_DNA"/>
</dbReference>
<dbReference type="Gene3D" id="1.10.600.10">
    <property type="entry name" value="Farnesyl Diphosphate Synthase"/>
    <property type="match status" value="1"/>
</dbReference>
<evidence type="ECO:0000256" key="1">
    <source>
        <dbReference type="ARBA" id="ARBA00001946"/>
    </source>
</evidence>
<dbReference type="SUPFAM" id="SSF48576">
    <property type="entry name" value="Terpenoid synthases"/>
    <property type="match status" value="1"/>
</dbReference>
<gene>
    <name evidence="5" type="ORF">TWF970_006706</name>
</gene>
<dbReference type="PANTHER" id="PTHR35201:SF4">
    <property type="entry name" value="BETA-PINACENE SYNTHASE-RELATED"/>
    <property type="match status" value="1"/>
</dbReference>
<evidence type="ECO:0000256" key="2">
    <source>
        <dbReference type="ARBA" id="ARBA00006333"/>
    </source>
</evidence>
<reference evidence="5 6" key="1">
    <citation type="submission" date="2020-01" db="EMBL/GenBank/DDBJ databases">
        <authorList>
            <person name="Palmer J.M."/>
        </authorList>
    </citation>
    <scope>NUCLEOTIDE SEQUENCE [LARGE SCALE GENOMIC DNA]</scope>
    <source>
        <strain evidence="5 6">TWF970</strain>
    </source>
</reference>
<dbReference type="OrthoDB" id="2861623at2759"/>
<proteinExistence type="inferred from homology"/>
<dbReference type="AlphaFoldDB" id="A0A7C8VL35"/>
<dbReference type="GO" id="GO:0010333">
    <property type="term" value="F:terpene synthase activity"/>
    <property type="evidence" value="ECO:0007669"/>
    <property type="project" value="InterPro"/>
</dbReference>
<evidence type="ECO:0000256" key="4">
    <source>
        <dbReference type="RuleBase" id="RU366034"/>
    </source>
</evidence>
<dbReference type="GO" id="GO:0008299">
    <property type="term" value="P:isoprenoid biosynthetic process"/>
    <property type="evidence" value="ECO:0007669"/>
    <property type="project" value="UniProtKB-ARBA"/>
</dbReference>
<protein>
    <recommendedName>
        <fullName evidence="4">Terpene synthase</fullName>
        <ecNumber evidence="4">4.2.3.-</ecNumber>
    </recommendedName>
</protein>
<evidence type="ECO:0000313" key="5">
    <source>
        <dbReference type="EMBL" id="KAF3275534.1"/>
    </source>
</evidence>
<evidence type="ECO:0000256" key="3">
    <source>
        <dbReference type="ARBA" id="ARBA00022842"/>
    </source>
</evidence>
<dbReference type="EC" id="4.2.3.-" evidence="4"/>
<comment type="similarity">
    <text evidence="2 4">Belongs to the terpene synthase family.</text>
</comment>
<keyword evidence="4" id="KW-0456">Lyase</keyword>
<dbReference type="InterPro" id="IPR008949">
    <property type="entry name" value="Isoprenoid_synthase_dom_sf"/>
</dbReference>
<organism evidence="5 6">
    <name type="scientific">Orbilia oligospora</name>
    <name type="common">Nematode-trapping fungus</name>
    <name type="synonym">Arthrobotrys oligospora</name>
    <dbReference type="NCBI Taxonomy" id="2813651"/>
    <lineage>
        <taxon>Eukaryota</taxon>
        <taxon>Fungi</taxon>
        <taxon>Dikarya</taxon>
        <taxon>Ascomycota</taxon>
        <taxon>Pezizomycotina</taxon>
        <taxon>Orbiliomycetes</taxon>
        <taxon>Orbiliales</taxon>
        <taxon>Orbiliaceae</taxon>
        <taxon>Orbilia</taxon>
    </lineage>
</organism>
<keyword evidence="4" id="KW-0479">Metal-binding</keyword>
<name>A0A7C8VL35_ORBOL</name>